<evidence type="ECO:0000313" key="2">
    <source>
        <dbReference type="Proteomes" id="UP000796104"/>
    </source>
</evidence>
<reference evidence="1" key="2">
    <citation type="journal article" date="2019" name="PLoS ONE">
        <title>Identification and characterization of putative Aeromonas spp. T3SS effectors.</title>
        <authorList>
            <person name="Rangel L.T."/>
            <person name="Marden J."/>
            <person name="Colston S."/>
            <person name="Setubal J.C."/>
            <person name="Graf J."/>
            <person name="Gogarten J.P."/>
        </authorList>
    </citation>
    <scope>NUCLEOTIDE SEQUENCE</scope>
    <source>
        <strain evidence="1">BAQ071013-135</strain>
    </source>
</reference>
<dbReference type="AlphaFoldDB" id="A0AAX2UPE7"/>
<dbReference type="RefSeq" id="WP_139495249.1">
    <property type="nucleotide sequence ID" value="NZ_CAWORL010000018.1"/>
</dbReference>
<reference evidence="1" key="1">
    <citation type="submission" date="2017-10" db="EMBL/GenBank/DDBJ databases">
        <authorList>
            <person name="Colston S.M."/>
            <person name="Graf J."/>
        </authorList>
    </citation>
    <scope>NUCLEOTIDE SEQUENCE</scope>
    <source>
        <strain evidence="1">BAQ071013-135</strain>
    </source>
</reference>
<protein>
    <submittedName>
        <fullName evidence="1">Uncharacterized protein</fullName>
    </submittedName>
</protein>
<organism evidence="1 2">
    <name type="scientific">Aeromonas veronii</name>
    <dbReference type="NCBI Taxonomy" id="654"/>
    <lineage>
        <taxon>Bacteria</taxon>
        <taxon>Pseudomonadati</taxon>
        <taxon>Pseudomonadota</taxon>
        <taxon>Gammaproteobacteria</taxon>
        <taxon>Aeromonadales</taxon>
        <taxon>Aeromonadaceae</taxon>
        <taxon>Aeromonas</taxon>
    </lineage>
</organism>
<evidence type="ECO:0000313" key="1">
    <source>
        <dbReference type="EMBL" id="TND52047.1"/>
    </source>
</evidence>
<sequence length="76" mass="8619">MNNVQLKLITFNSVRYARDVPAAQFAVIEDGVEVDRLWMDADDIQANADAVNQSFDELSKGMARYGRVLQRSKVEQ</sequence>
<dbReference type="Proteomes" id="UP000796104">
    <property type="component" value="Unassembled WGS sequence"/>
</dbReference>
<accession>A0AAX2UPE7</accession>
<proteinExistence type="predicted"/>
<comment type="caution">
    <text evidence="1">The sequence shown here is derived from an EMBL/GenBank/DDBJ whole genome shotgun (WGS) entry which is preliminary data.</text>
</comment>
<dbReference type="EMBL" id="PDXJ01000025">
    <property type="protein sequence ID" value="TND52047.1"/>
    <property type="molecule type" value="Genomic_DNA"/>
</dbReference>
<name>A0AAX2UPE7_AERVE</name>
<gene>
    <name evidence="1" type="ORF">CF123_18200</name>
</gene>